<accession>A0AA97AHR2</accession>
<sequence>MHPIRVGLVGTGYAAKVRAESLQADARAQLVAVAGHTIDKARAFSETYAAQPAASWMELVNRAELDLLVIATINRDHGPIARAALQAGKHVVVEYPLALEWAEAEALVSLAHQQNKLLHVEHIELLSGIHQAVQTALAEIGTPLYVRYTNLNAQRPAPQKWTYSLDQFGFPFMGAVSRIHRLTNLFGRVATVTGQARFWHESAESDQYTSCLCTAQLRFANGLVAEVVYGKGEAIWRSARTLEIHAAEGGIFVDGEQGTLVQANQTRSLEMGSRRGLFAKDTAMVLDYLTTGAPLYVSLDASLYALKVADAIRRSAETGRTIELE</sequence>
<dbReference type="Gene3D" id="3.30.360.10">
    <property type="entry name" value="Dihydrodipicolinate Reductase, domain 2"/>
    <property type="match status" value="1"/>
</dbReference>
<dbReference type="GO" id="GO:0000166">
    <property type="term" value="F:nucleotide binding"/>
    <property type="evidence" value="ECO:0007669"/>
    <property type="project" value="InterPro"/>
</dbReference>
<dbReference type="SUPFAM" id="SSF51735">
    <property type="entry name" value="NAD(P)-binding Rossmann-fold domains"/>
    <property type="match status" value="1"/>
</dbReference>
<feature type="domain" description="Gfo/Idh/MocA-like oxidoreductase C-terminal" evidence="3">
    <location>
        <begin position="139"/>
        <end position="324"/>
    </location>
</feature>
<dbReference type="AlphaFoldDB" id="A0AA97AHR2"/>
<dbReference type="InterPro" id="IPR051450">
    <property type="entry name" value="Gfo/Idh/MocA_Oxidoreductases"/>
</dbReference>
<name>A0AA97AHR2_9CYAN</name>
<dbReference type="Gene3D" id="3.40.50.720">
    <property type="entry name" value="NAD(P)-binding Rossmann-like Domain"/>
    <property type="match status" value="1"/>
</dbReference>
<dbReference type="RefSeq" id="WP_316434557.1">
    <property type="nucleotide sequence ID" value="NZ_CP053586.1"/>
</dbReference>
<dbReference type="PANTHER" id="PTHR43377:SF10">
    <property type="entry name" value="BILIVERDIN REDUCTASE"/>
    <property type="match status" value="1"/>
</dbReference>
<dbReference type="InterPro" id="IPR004104">
    <property type="entry name" value="Gfo/Idh/MocA-like_OxRdtase_C"/>
</dbReference>
<evidence type="ECO:0000313" key="4">
    <source>
        <dbReference type="EMBL" id="WNZ22996.1"/>
    </source>
</evidence>
<dbReference type="Pfam" id="PF01408">
    <property type="entry name" value="GFO_IDH_MocA"/>
    <property type="match status" value="1"/>
</dbReference>
<dbReference type="Pfam" id="PF02894">
    <property type="entry name" value="GFO_IDH_MocA_C"/>
    <property type="match status" value="1"/>
</dbReference>
<evidence type="ECO:0000256" key="1">
    <source>
        <dbReference type="ARBA" id="ARBA00010928"/>
    </source>
</evidence>
<gene>
    <name evidence="4" type="ORF">HJG54_09060</name>
</gene>
<dbReference type="InterPro" id="IPR036291">
    <property type="entry name" value="NAD(P)-bd_dom_sf"/>
</dbReference>
<feature type="domain" description="Gfo/Idh/MocA-like oxidoreductase N-terminal" evidence="2">
    <location>
        <begin position="4"/>
        <end position="122"/>
    </location>
</feature>
<evidence type="ECO:0000259" key="2">
    <source>
        <dbReference type="Pfam" id="PF01408"/>
    </source>
</evidence>
<reference evidence="4" key="1">
    <citation type="submission" date="2020-05" db="EMBL/GenBank/DDBJ databases">
        <authorList>
            <person name="Zhu T."/>
            <person name="Keshari N."/>
            <person name="Lu X."/>
        </authorList>
    </citation>
    <scope>NUCLEOTIDE SEQUENCE</scope>
    <source>
        <strain evidence="4">NK1-12</strain>
    </source>
</reference>
<dbReference type="EMBL" id="CP053586">
    <property type="protein sequence ID" value="WNZ22996.1"/>
    <property type="molecule type" value="Genomic_DNA"/>
</dbReference>
<evidence type="ECO:0000259" key="3">
    <source>
        <dbReference type="Pfam" id="PF02894"/>
    </source>
</evidence>
<dbReference type="InterPro" id="IPR000683">
    <property type="entry name" value="Gfo/Idh/MocA-like_OxRdtase_N"/>
</dbReference>
<proteinExistence type="inferred from homology"/>
<comment type="similarity">
    <text evidence="1">Belongs to the Gfo/Idh/MocA family.</text>
</comment>
<organism evidence="4">
    <name type="scientific">Leptolyngbya sp. NK1-12</name>
    <dbReference type="NCBI Taxonomy" id="2547451"/>
    <lineage>
        <taxon>Bacteria</taxon>
        <taxon>Bacillati</taxon>
        <taxon>Cyanobacteriota</taxon>
        <taxon>Cyanophyceae</taxon>
        <taxon>Leptolyngbyales</taxon>
        <taxon>Leptolyngbyaceae</taxon>
        <taxon>Leptolyngbya group</taxon>
        <taxon>Leptolyngbya</taxon>
    </lineage>
</organism>
<dbReference type="PANTHER" id="PTHR43377">
    <property type="entry name" value="BILIVERDIN REDUCTASE A"/>
    <property type="match status" value="1"/>
</dbReference>
<protein>
    <submittedName>
        <fullName evidence="4">Gfo/Idh/MocA family oxidoreductase</fullName>
    </submittedName>
</protein>